<dbReference type="Gene3D" id="2.120.10.30">
    <property type="entry name" value="TolB, C-terminal domain"/>
    <property type="match status" value="1"/>
</dbReference>
<feature type="transmembrane region" description="Helical" evidence="4">
    <location>
        <begin position="349"/>
        <end position="373"/>
    </location>
</feature>
<gene>
    <name evidence="5" type="ORF">BRAFLDRAFT_91900</name>
</gene>
<evidence type="ECO:0000256" key="1">
    <source>
        <dbReference type="ARBA" id="ARBA00022734"/>
    </source>
</evidence>
<dbReference type="InterPro" id="IPR011042">
    <property type="entry name" value="6-blade_b-propeller_TolB-like"/>
</dbReference>
<evidence type="ECO:0000256" key="3">
    <source>
        <dbReference type="SAM" id="MobiDB-lite"/>
    </source>
</evidence>
<feature type="region of interest" description="Disordered" evidence="3">
    <location>
        <begin position="822"/>
        <end position="847"/>
    </location>
</feature>
<accession>C3YB64</accession>
<keyword evidence="4" id="KW-0472">Membrane</keyword>
<dbReference type="SUPFAM" id="SSF63825">
    <property type="entry name" value="YWTD domain"/>
    <property type="match status" value="1"/>
</dbReference>
<keyword evidence="1" id="KW-0430">Lectin</keyword>
<sequence>MKTRSEDTKTKAPIQKKIVASTSKEDFQVHLAGCDRPENSVEAPALFGGGGTLHESQHPPNEASVHMNPLYNLSPSDPVLARDASNPVYGHDLKGQGTDPDTDLRPASMEPHAARYQEEDADDDKDHQPACMEPYAVRYQEEDADDDKDHQPASMEPYAVRYQEEDADDDKDHQPASTEPYAVRYQEEDADDDKDHQPACMEPYAVRYQDKDVDADKDHQPASMEPYAVRYQEEDAGTSVPGRDDRNIRGTRKPRHAQGVPHCSREAAGGTTPMQQTDWQARADATACFPNPMYASGAGTTTMQQTDWQARADAAASIPNPMYASGTDRTYSGGPSGCRALCSFIRSKLAYVATGIAVLLILVCVGLSLLAFINNEEISELTTTLGAFKNYQDNMSTIVDAMKPDQDFMNQLFTTVDALKHHDDDDMRRLSTIVDTLKRDQDDMPQLTTTVDALKHDQDDLRQLTTNVDALKRDLAKELIRTGPTMEQSVDETSETSGYLYSRENIEPFLLVADQEIIIQFNITSGSKVTLPLVCVHIGRPHALDYDPLTDYVYWSDWKNANIKRARRDGSGMETIIDTGIYKDRLYYRNHSYGVYSSDLLGKDIRQVLYEDGKWVFGIAVDEDVVYWSSVWQDSSSSWQAKIGKLSKSDLTKTVLVDGLVYPNGIYLSTAAPPGVTNEFKISHSRQQDEDIPTFCPRTVLFTAVWVPPSSVRGLHVYSPGTLTSRHDSGIVKKSRPWTIRATPPNQDITERLLYNGTMEAMIKLLLDQSENYRPFEEDEALDFILDMENQWSLCADRRSDVEEDDEDEPMMEEAVVEDPVPEIKVERMDEGEEEEDDDNDLDADPDVIVILQRTPAMIRRREIDWKTKIAEWKQKKIKLY</sequence>
<feature type="region of interest" description="Disordered" evidence="3">
    <location>
        <begin position="42"/>
        <end position="198"/>
    </location>
</feature>
<dbReference type="SMART" id="SM00135">
    <property type="entry name" value="LY"/>
    <property type="match status" value="2"/>
</dbReference>
<name>C3YB64_BRAFL</name>
<dbReference type="AlphaFoldDB" id="C3YB64"/>
<feature type="region of interest" description="Disordered" evidence="3">
    <location>
        <begin position="233"/>
        <end position="274"/>
    </location>
</feature>
<dbReference type="InterPro" id="IPR051663">
    <property type="entry name" value="CLec_Tetranectin-domain"/>
</dbReference>
<keyword evidence="4" id="KW-1133">Transmembrane helix</keyword>
<proteinExistence type="predicted"/>
<keyword evidence="4" id="KW-0812">Transmembrane</keyword>
<feature type="coiled-coil region" evidence="2">
    <location>
        <begin position="454"/>
        <end position="481"/>
    </location>
</feature>
<keyword evidence="2" id="KW-0175">Coiled coil</keyword>
<evidence type="ECO:0000256" key="2">
    <source>
        <dbReference type="SAM" id="Coils"/>
    </source>
</evidence>
<dbReference type="InParanoid" id="C3YB64"/>
<evidence type="ECO:0000256" key="4">
    <source>
        <dbReference type="SAM" id="Phobius"/>
    </source>
</evidence>
<dbReference type="PANTHER" id="PTHR22799">
    <property type="entry name" value="TETRANECTIN-RELATED"/>
    <property type="match status" value="1"/>
</dbReference>
<reference evidence="5" key="1">
    <citation type="journal article" date="2008" name="Nature">
        <title>The amphioxus genome and the evolution of the chordate karyotype.</title>
        <authorList>
            <consortium name="US DOE Joint Genome Institute (JGI-PGF)"/>
            <person name="Putnam N.H."/>
            <person name="Butts T."/>
            <person name="Ferrier D.E.K."/>
            <person name="Furlong R.F."/>
            <person name="Hellsten U."/>
            <person name="Kawashima T."/>
            <person name="Robinson-Rechavi M."/>
            <person name="Shoguchi E."/>
            <person name="Terry A."/>
            <person name="Yu J.-K."/>
            <person name="Benito-Gutierrez E.L."/>
            <person name="Dubchak I."/>
            <person name="Garcia-Fernandez J."/>
            <person name="Gibson-Brown J.J."/>
            <person name="Grigoriev I.V."/>
            <person name="Horton A.C."/>
            <person name="de Jong P.J."/>
            <person name="Jurka J."/>
            <person name="Kapitonov V.V."/>
            <person name="Kohara Y."/>
            <person name="Kuroki Y."/>
            <person name="Lindquist E."/>
            <person name="Lucas S."/>
            <person name="Osoegawa K."/>
            <person name="Pennacchio L.A."/>
            <person name="Salamov A.A."/>
            <person name="Satou Y."/>
            <person name="Sauka-Spengler T."/>
            <person name="Schmutz J."/>
            <person name="Shin-I T."/>
            <person name="Toyoda A."/>
            <person name="Bronner-Fraser M."/>
            <person name="Fujiyama A."/>
            <person name="Holland L.Z."/>
            <person name="Holland P.W.H."/>
            <person name="Satoh N."/>
            <person name="Rokhsar D.S."/>
        </authorList>
    </citation>
    <scope>NUCLEOTIDE SEQUENCE [LARGE SCALE GENOMIC DNA]</scope>
    <source>
        <strain evidence="5">S238N-H82</strain>
        <tissue evidence="5">Testes</tissue>
    </source>
</reference>
<dbReference type="GO" id="GO:0030246">
    <property type="term" value="F:carbohydrate binding"/>
    <property type="evidence" value="ECO:0007669"/>
    <property type="project" value="UniProtKB-KW"/>
</dbReference>
<dbReference type="EMBL" id="GG666496">
    <property type="protein sequence ID" value="EEN62526.1"/>
    <property type="molecule type" value="Genomic_DNA"/>
</dbReference>
<feature type="compositionally biased region" description="Acidic residues" evidence="3">
    <location>
        <begin position="830"/>
        <end position="846"/>
    </location>
</feature>
<dbReference type="PANTHER" id="PTHR22799:SF6">
    <property type="entry name" value="C-TYPE LECTIN DOMAIN FAMILY 4 MEMBER M-LIKE"/>
    <property type="match status" value="1"/>
</dbReference>
<dbReference type="InterPro" id="IPR000033">
    <property type="entry name" value="LDLR_classB_rpt"/>
</dbReference>
<evidence type="ECO:0000313" key="5">
    <source>
        <dbReference type="EMBL" id="EEN62526.1"/>
    </source>
</evidence>
<dbReference type="Gene3D" id="1.20.1480.30">
    <property type="entry name" value="Designed four-helix bundle protein"/>
    <property type="match status" value="1"/>
</dbReference>
<protein>
    <submittedName>
        <fullName evidence="5">Uncharacterized protein</fullName>
    </submittedName>
</protein>
<feature type="compositionally biased region" description="Basic and acidic residues" evidence="3">
    <location>
        <begin position="112"/>
        <end position="128"/>
    </location>
</feature>
<organism>
    <name type="scientific">Branchiostoma floridae</name>
    <name type="common">Florida lancelet</name>
    <name type="synonym">Amphioxus</name>
    <dbReference type="NCBI Taxonomy" id="7739"/>
    <lineage>
        <taxon>Eukaryota</taxon>
        <taxon>Metazoa</taxon>
        <taxon>Chordata</taxon>
        <taxon>Cephalochordata</taxon>
        <taxon>Leptocardii</taxon>
        <taxon>Amphioxiformes</taxon>
        <taxon>Branchiostomatidae</taxon>
        <taxon>Branchiostoma</taxon>
    </lineage>
</organism>